<name>A0A109W3M6_9BACT</name>
<sequence>MTSDKAPTPSPDASPESRTDAMPDAAPETTRAGKPDDTSAAAGTPEQAEQTGPGGQDAVAGQPEAAATPNDAHADKSNGGHVPSRAEKQAAPVPPAGRAEKFFQTLCCLGPLVLLAVLAAQAWPDFWQGWRGDALYCPAEVRNIQIFLHAQQDGQWLAPGAGLATESAAGLAAQWPGFTWFLASLAALLPPALLFPLSGALAAALALLGVWGLSRAAGFDSKAALAAGLILLCMPIFAPLAHFTGPAALAAALLLFSLICFCRGWQAQRAWFYLPAGFVLAGLAGLTGGLFHLLLPLLASALFLLWRATFRRAQALDALTGFVLLLLLLALWLGGIILWTNAEGYMQGLFATVRQWHGPVTARWWLPLSVAGLGLVPWIGMVVCVSWQRVLRSAWSDLKASRAERAGSAFVWIGMVLACLLSLFMPMAQLQSVAVCLACLAAPLLGKALLRLPHLGSRLFYLIAALCLLHAGMALVAASFGFSLDWMARFFSWPLSPEQREMILGLRALPVLGTLCLLAAVAMTRFIRRDHPGGALLFCTLVAVILTQPAALMLAPELAALPEAHLSRLQDIRMPTMPENAVTPAAPATPQEEGTPPVPAAPEATLPDQAPNQASDQARENTTPAPEPTAQPEAARPETQPETPQAVEPLPETAREAGPEQTTAPAPAATPEAVPQPLPQSEEQENAPAAPSSAN</sequence>
<keyword evidence="4" id="KW-1185">Reference proteome</keyword>
<feature type="region of interest" description="Disordered" evidence="1">
    <location>
        <begin position="1"/>
        <end position="93"/>
    </location>
</feature>
<feature type="compositionally biased region" description="Low complexity" evidence="1">
    <location>
        <begin position="620"/>
        <end position="638"/>
    </location>
</feature>
<dbReference type="STRING" id="44742.AXF13_01810"/>
<feature type="compositionally biased region" description="Low complexity" evidence="1">
    <location>
        <begin position="659"/>
        <end position="675"/>
    </location>
</feature>
<dbReference type="AlphaFoldDB" id="A0A109W3M6"/>
<protein>
    <recommendedName>
        <fullName evidence="5">4-amino-4-deoxy-L-arabinose transferase</fullName>
    </recommendedName>
</protein>
<proteinExistence type="predicted"/>
<gene>
    <name evidence="3" type="ORF">AXF13_01810</name>
</gene>
<feature type="transmembrane region" description="Helical" evidence="2">
    <location>
        <begin position="293"/>
        <end position="310"/>
    </location>
</feature>
<feature type="transmembrane region" description="Helical" evidence="2">
    <location>
        <begin position="223"/>
        <end position="241"/>
    </location>
</feature>
<dbReference type="Proteomes" id="UP000069241">
    <property type="component" value="Chromosome"/>
</dbReference>
<keyword evidence="2" id="KW-0472">Membrane</keyword>
<evidence type="ECO:0008006" key="5">
    <source>
        <dbReference type="Google" id="ProtNLM"/>
    </source>
</evidence>
<evidence type="ECO:0000256" key="1">
    <source>
        <dbReference type="SAM" id="MobiDB-lite"/>
    </source>
</evidence>
<feature type="transmembrane region" description="Helical" evidence="2">
    <location>
        <begin position="362"/>
        <end position="385"/>
    </location>
</feature>
<accession>A0A109W3M6</accession>
<evidence type="ECO:0000313" key="4">
    <source>
        <dbReference type="Proteomes" id="UP000069241"/>
    </source>
</evidence>
<dbReference type="RefSeq" id="WP_062251427.1">
    <property type="nucleotide sequence ID" value="NZ_CP014229.1"/>
</dbReference>
<feature type="transmembrane region" description="Helical" evidence="2">
    <location>
        <begin position="430"/>
        <end position="450"/>
    </location>
</feature>
<dbReference type="KEGG" id="dfi:AXF13_01810"/>
<evidence type="ECO:0000313" key="3">
    <source>
        <dbReference type="EMBL" id="AMD88953.1"/>
    </source>
</evidence>
<reference evidence="4" key="1">
    <citation type="submission" date="2016-02" db="EMBL/GenBank/DDBJ databases">
        <authorList>
            <person name="Holder M.E."/>
            <person name="Ajami N.J."/>
            <person name="Petrosino J.F."/>
        </authorList>
    </citation>
    <scope>NUCLEOTIDE SEQUENCE [LARGE SCALE GENOMIC DNA]</scope>
    <source>
        <strain evidence="4">CCUG 45958</strain>
    </source>
</reference>
<feature type="transmembrane region" description="Helical" evidence="2">
    <location>
        <begin position="502"/>
        <end position="523"/>
    </location>
</feature>
<feature type="region of interest" description="Disordered" evidence="1">
    <location>
        <begin position="579"/>
        <end position="695"/>
    </location>
</feature>
<keyword evidence="2" id="KW-1133">Transmembrane helix</keyword>
<feature type="transmembrane region" description="Helical" evidence="2">
    <location>
        <begin position="459"/>
        <end position="482"/>
    </location>
</feature>
<feature type="transmembrane region" description="Helical" evidence="2">
    <location>
        <begin position="322"/>
        <end position="342"/>
    </location>
</feature>
<feature type="transmembrane region" description="Helical" evidence="2">
    <location>
        <begin position="535"/>
        <end position="555"/>
    </location>
</feature>
<organism evidence="3 4">
    <name type="scientific">Desulfovibrio fairfieldensis</name>
    <dbReference type="NCBI Taxonomy" id="44742"/>
    <lineage>
        <taxon>Bacteria</taxon>
        <taxon>Pseudomonadati</taxon>
        <taxon>Thermodesulfobacteriota</taxon>
        <taxon>Desulfovibrionia</taxon>
        <taxon>Desulfovibrionales</taxon>
        <taxon>Desulfovibrionaceae</taxon>
        <taxon>Desulfovibrio</taxon>
    </lineage>
</organism>
<evidence type="ECO:0000256" key="2">
    <source>
        <dbReference type="SAM" id="Phobius"/>
    </source>
</evidence>
<feature type="transmembrane region" description="Helical" evidence="2">
    <location>
        <begin position="180"/>
        <end position="211"/>
    </location>
</feature>
<feature type="compositionally biased region" description="Basic and acidic residues" evidence="1">
    <location>
        <begin position="72"/>
        <end position="88"/>
    </location>
</feature>
<keyword evidence="2" id="KW-0812">Transmembrane</keyword>
<dbReference type="EMBL" id="CP014229">
    <property type="protein sequence ID" value="AMD88953.1"/>
    <property type="molecule type" value="Genomic_DNA"/>
</dbReference>
<feature type="transmembrane region" description="Helical" evidence="2">
    <location>
        <begin position="406"/>
        <end position="424"/>
    </location>
</feature>
<feature type="transmembrane region" description="Helical" evidence="2">
    <location>
        <begin position="102"/>
        <end position="123"/>
    </location>
</feature>